<evidence type="ECO:0000313" key="12">
    <source>
        <dbReference type="Proteomes" id="UP000219642"/>
    </source>
</evidence>
<evidence type="ECO:0000256" key="2">
    <source>
        <dbReference type="ARBA" id="ARBA00001974"/>
    </source>
</evidence>
<dbReference type="EC" id="1.1.5.4" evidence="9"/>
<keyword evidence="5 9" id="KW-0816">Tricarboxylic acid cycle</keyword>
<dbReference type="Proteomes" id="UP000219642">
    <property type="component" value="Unassembled WGS sequence"/>
</dbReference>
<evidence type="ECO:0000256" key="1">
    <source>
        <dbReference type="ARBA" id="ARBA00001139"/>
    </source>
</evidence>
<evidence type="ECO:0000313" key="11">
    <source>
        <dbReference type="EMBL" id="PDO87614.1"/>
    </source>
</evidence>
<evidence type="ECO:0000256" key="10">
    <source>
        <dbReference type="SAM" id="MobiDB-lite"/>
    </source>
</evidence>
<reference evidence="11 12" key="1">
    <citation type="submission" date="2017-06" db="EMBL/GenBank/DDBJ databases">
        <title>Draft genome sequence of nitrogen-fixing Kosakonia pseudosacchari strain NN143 isolated from sugarcane roots.</title>
        <authorList>
            <person name="Li Y."/>
            <person name="Li S."/>
            <person name="Lin L."/>
            <person name="Wu X."/>
            <person name="Yang L."/>
            <person name="Li Y."/>
            <person name="An Q."/>
        </authorList>
    </citation>
    <scope>NUCLEOTIDE SEQUENCE [LARGE SCALE GENOMIC DNA]</scope>
    <source>
        <strain evidence="11 12">NN143</strain>
    </source>
</reference>
<evidence type="ECO:0000256" key="4">
    <source>
        <dbReference type="ARBA" id="ARBA00006389"/>
    </source>
</evidence>
<comment type="caution">
    <text evidence="11">The sequence shown here is derived from an EMBL/GenBank/DDBJ whole genome shotgun (WGS) entry which is preliminary data.</text>
</comment>
<evidence type="ECO:0000256" key="3">
    <source>
        <dbReference type="ARBA" id="ARBA00005012"/>
    </source>
</evidence>
<comment type="pathway">
    <text evidence="3 9">Carbohydrate metabolism; tricarboxylic acid cycle; oxaloacetate from (S)-malate (quinone route): step 1/1.</text>
</comment>
<dbReference type="PANTHER" id="PTHR43104">
    <property type="entry name" value="L-2-HYDROXYGLUTARATE DEHYDROGENASE, MITOCHONDRIAL"/>
    <property type="match status" value="1"/>
</dbReference>
<gene>
    <name evidence="9 11" type="primary">mqo</name>
    <name evidence="11" type="ORF">BK796_09145</name>
</gene>
<name>A0ABX4IRH0_9ENTR</name>
<comment type="similarity">
    <text evidence="4 9">Belongs to the MQO family.</text>
</comment>
<dbReference type="RefSeq" id="WP_097400409.1">
    <property type="nucleotide sequence ID" value="NZ_CP115712.1"/>
</dbReference>
<evidence type="ECO:0000256" key="9">
    <source>
        <dbReference type="HAMAP-Rule" id="MF_00212"/>
    </source>
</evidence>
<dbReference type="NCBIfam" id="NF003611">
    <property type="entry name" value="PRK05257.3-2"/>
    <property type="match status" value="1"/>
</dbReference>
<keyword evidence="6 9" id="KW-0285">Flavoprotein</keyword>
<evidence type="ECO:0000256" key="7">
    <source>
        <dbReference type="ARBA" id="ARBA00022827"/>
    </source>
</evidence>
<protein>
    <recommendedName>
        <fullName evidence="9">Probable malate:quinone oxidoreductase</fullName>
        <ecNumber evidence="9">1.1.5.4</ecNumber>
    </recommendedName>
    <alternativeName>
        <fullName evidence="9">MQO</fullName>
    </alternativeName>
    <alternativeName>
        <fullName evidence="9">Malate dehydrogenase [quinone]</fullName>
    </alternativeName>
</protein>
<dbReference type="EMBL" id="NITV01000004">
    <property type="protein sequence ID" value="PDO87614.1"/>
    <property type="molecule type" value="Genomic_DNA"/>
</dbReference>
<dbReference type="PANTHER" id="PTHR43104:SF2">
    <property type="entry name" value="L-2-HYDROXYGLUTARATE DEHYDROGENASE, MITOCHONDRIAL"/>
    <property type="match status" value="1"/>
</dbReference>
<keyword evidence="8 9" id="KW-0560">Oxidoreductase</keyword>
<feature type="region of interest" description="Disordered" evidence="10">
    <location>
        <begin position="529"/>
        <end position="551"/>
    </location>
</feature>
<comment type="catalytic activity">
    <reaction evidence="1 9">
        <text>(S)-malate + a quinone = a quinol + oxaloacetate</text>
        <dbReference type="Rhea" id="RHEA:46012"/>
        <dbReference type="ChEBI" id="CHEBI:15589"/>
        <dbReference type="ChEBI" id="CHEBI:16452"/>
        <dbReference type="ChEBI" id="CHEBI:24646"/>
        <dbReference type="ChEBI" id="CHEBI:132124"/>
        <dbReference type="EC" id="1.1.5.4"/>
    </reaction>
</comment>
<evidence type="ECO:0000256" key="8">
    <source>
        <dbReference type="ARBA" id="ARBA00023002"/>
    </source>
</evidence>
<dbReference type="Gene3D" id="3.50.50.60">
    <property type="entry name" value="FAD/NAD(P)-binding domain"/>
    <property type="match status" value="1"/>
</dbReference>
<dbReference type="NCBIfam" id="NF003606">
    <property type="entry name" value="PRK05257.2-1"/>
    <property type="match status" value="1"/>
</dbReference>
<dbReference type="HAMAP" id="MF_00212">
    <property type="entry name" value="MQO"/>
    <property type="match status" value="1"/>
</dbReference>
<dbReference type="NCBIfam" id="NF003603">
    <property type="entry name" value="PRK05257.1-1"/>
    <property type="match status" value="1"/>
</dbReference>
<dbReference type="NCBIfam" id="NF009875">
    <property type="entry name" value="PRK13339.1"/>
    <property type="match status" value="1"/>
</dbReference>
<organism evidence="11 12">
    <name type="scientific">Kosakonia pseudosacchari</name>
    <dbReference type="NCBI Taxonomy" id="1646340"/>
    <lineage>
        <taxon>Bacteria</taxon>
        <taxon>Pseudomonadati</taxon>
        <taxon>Pseudomonadota</taxon>
        <taxon>Gammaproteobacteria</taxon>
        <taxon>Enterobacterales</taxon>
        <taxon>Enterobacteriaceae</taxon>
        <taxon>Kosakonia</taxon>
    </lineage>
</organism>
<dbReference type="NCBIfam" id="NF003605">
    <property type="entry name" value="PRK05257.1-4"/>
    <property type="match status" value="1"/>
</dbReference>
<sequence length="551" mass="60392">MKKMTARLFSMAVGLNAVSKAAKTSASKEQETDVLLIGGGIMSATLGTWLQDLEPTWSITMVERLDALAQESSNGWNNAGTGHAALMELNYTPRSADGSVSIKKAIEINEAFRISRQFWAHQVKTGVLREPRSFINTVPHMSLVWGDDNVNFLRARYKALQQCSLFRGMRYSEDAEQIKQWAPLVMEGRDAGQKIAATRTEIGTDVNFGELTRQMIGSLQKKENFALQLGTEVRGLKRNADNSWNVTLHNLQSGAEQIIKAKFIFIGAGGAALKLLQASGIPEAADYAGFPVGGQFLVAENPAVVNHHLAKVYGQATVGAPPMSVPHIDTRIIDGKRVLLFGPFATFSTRFLKNGSLWDLLRSTNSSNILPMLTVGMTNFSLVKYLVNQVLQNEDDRFDALREYYPLAQKEDWRLWQAGQRVQIIKRETGKGGVLRLGTEVVSDKEGTIAALLGASPGASTAAPIMLELMEKVFAERFASAAWQAKLKEIIPSFGTELNGNIEAADQELRYTSEILGLKCDESLVADITPPVQKPTTQPHNDGEQVADIAL</sequence>
<keyword evidence="12" id="KW-1185">Reference proteome</keyword>
<dbReference type="InterPro" id="IPR006231">
    <property type="entry name" value="MQO"/>
</dbReference>
<dbReference type="InterPro" id="IPR036188">
    <property type="entry name" value="FAD/NAD-bd_sf"/>
</dbReference>
<accession>A0ABX4IRH0</accession>
<comment type="cofactor">
    <cofactor evidence="2 9">
        <name>FAD</name>
        <dbReference type="ChEBI" id="CHEBI:57692"/>
    </cofactor>
</comment>
<evidence type="ECO:0000256" key="6">
    <source>
        <dbReference type="ARBA" id="ARBA00022630"/>
    </source>
</evidence>
<proteinExistence type="inferred from homology"/>
<dbReference type="NCBIfam" id="TIGR01320">
    <property type="entry name" value="mal_quin_oxido"/>
    <property type="match status" value="1"/>
</dbReference>
<keyword evidence="7 9" id="KW-0274">FAD</keyword>
<dbReference type="Pfam" id="PF06039">
    <property type="entry name" value="Mqo"/>
    <property type="match status" value="1"/>
</dbReference>
<dbReference type="SUPFAM" id="SSF51905">
    <property type="entry name" value="FAD/NAD(P)-binding domain"/>
    <property type="match status" value="1"/>
</dbReference>
<evidence type="ECO:0000256" key="5">
    <source>
        <dbReference type="ARBA" id="ARBA00022532"/>
    </source>
</evidence>